<organism evidence="8 9">
    <name type="scientific">Aspergillus indologenus CBS 114.80</name>
    <dbReference type="NCBI Taxonomy" id="1450541"/>
    <lineage>
        <taxon>Eukaryota</taxon>
        <taxon>Fungi</taxon>
        <taxon>Dikarya</taxon>
        <taxon>Ascomycota</taxon>
        <taxon>Pezizomycotina</taxon>
        <taxon>Eurotiomycetes</taxon>
        <taxon>Eurotiomycetidae</taxon>
        <taxon>Eurotiales</taxon>
        <taxon>Aspergillaceae</taxon>
        <taxon>Aspergillus</taxon>
        <taxon>Aspergillus subgen. Circumdati</taxon>
    </lineage>
</organism>
<dbReference type="Pfam" id="PF00067">
    <property type="entry name" value="p450"/>
    <property type="match status" value="1"/>
</dbReference>
<dbReference type="SUPFAM" id="SSF48264">
    <property type="entry name" value="Cytochrome P450"/>
    <property type="match status" value="1"/>
</dbReference>
<keyword evidence="5" id="KW-0408">Iron</keyword>
<feature type="transmembrane region" description="Helical" evidence="7">
    <location>
        <begin position="6"/>
        <end position="28"/>
    </location>
</feature>
<keyword evidence="7" id="KW-1133">Transmembrane helix</keyword>
<evidence type="ECO:0000256" key="7">
    <source>
        <dbReference type="SAM" id="Phobius"/>
    </source>
</evidence>
<comment type="similarity">
    <text evidence="2">Belongs to the cytochrome P450 family.</text>
</comment>
<keyword evidence="7" id="KW-0812">Transmembrane</keyword>
<evidence type="ECO:0000256" key="3">
    <source>
        <dbReference type="ARBA" id="ARBA00022723"/>
    </source>
</evidence>
<name>A0A2V5HM30_9EURO</name>
<evidence type="ECO:0000256" key="6">
    <source>
        <dbReference type="ARBA" id="ARBA00023033"/>
    </source>
</evidence>
<dbReference type="PANTHER" id="PTHR24305">
    <property type="entry name" value="CYTOCHROME P450"/>
    <property type="match status" value="1"/>
</dbReference>
<dbReference type="InterPro" id="IPR050121">
    <property type="entry name" value="Cytochrome_P450_monoxygenase"/>
</dbReference>
<keyword evidence="7" id="KW-0472">Membrane</keyword>
<evidence type="ECO:0000313" key="9">
    <source>
        <dbReference type="Proteomes" id="UP000248817"/>
    </source>
</evidence>
<dbReference type="GO" id="GO:0016705">
    <property type="term" value="F:oxidoreductase activity, acting on paired donors, with incorporation or reduction of molecular oxygen"/>
    <property type="evidence" value="ECO:0007669"/>
    <property type="project" value="InterPro"/>
</dbReference>
<dbReference type="PANTHER" id="PTHR24305:SF187">
    <property type="entry name" value="P450, PUTATIVE (EUROFUNG)-RELATED"/>
    <property type="match status" value="1"/>
</dbReference>
<dbReference type="GO" id="GO:0020037">
    <property type="term" value="F:heme binding"/>
    <property type="evidence" value="ECO:0007669"/>
    <property type="project" value="InterPro"/>
</dbReference>
<evidence type="ECO:0000256" key="4">
    <source>
        <dbReference type="ARBA" id="ARBA00023002"/>
    </source>
</evidence>
<dbReference type="GO" id="GO:0005506">
    <property type="term" value="F:iron ion binding"/>
    <property type="evidence" value="ECO:0007669"/>
    <property type="project" value="InterPro"/>
</dbReference>
<reference evidence="8 9" key="1">
    <citation type="submission" date="2018-02" db="EMBL/GenBank/DDBJ databases">
        <title>The genomes of Aspergillus section Nigri reveals drivers in fungal speciation.</title>
        <authorList>
            <consortium name="DOE Joint Genome Institute"/>
            <person name="Vesth T.C."/>
            <person name="Nybo J."/>
            <person name="Theobald S."/>
            <person name="Brandl J."/>
            <person name="Frisvad J.C."/>
            <person name="Nielsen K.F."/>
            <person name="Lyhne E.K."/>
            <person name="Kogle M.E."/>
            <person name="Kuo A."/>
            <person name="Riley R."/>
            <person name="Clum A."/>
            <person name="Nolan M."/>
            <person name="Lipzen A."/>
            <person name="Salamov A."/>
            <person name="Henrissat B."/>
            <person name="Wiebenga A."/>
            <person name="De vries R.P."/>
            <person name="Grigoriev I.V."/>
            <person name="Mortensen U.H."/>
            <person name="Andersen M.R."/>
            <person name="Baker S.E."/>
        </authorList>
    </citation>
    <scope>NUCLEOTIDE SEQUENCE [LARGE SCALE GENOMIC DNA]</scope>
    <source>
        <strain evidence="8 9">CBS 114.80</strain>
    </source>
</reference>
<accession>A0A2V5HM30</accession>
<evidence type="ECO:0000313" key="8">
    <source>
        <dbReference type="EMBL" id="PYI25535.1"/>
    </source>
</evidence>
<dbReference type="Gene3D" id="1.10.630.10">
    <property type="entry name" value="Cytochrome P450"/>
    <property type="match status" value="2"/>
</dbReference>
<dbReference type="EMBL" id="KZ825640">
    <property type="protein sequence ID" value="PYI25535.1"/>
    <property type="molecule type" value="Genomic_DNA"/>
</dbReference>
<feature type="transmembrane region" description="Helical" evidence="7">
    <location>
        <begin position="40"/>
        <end position="64"/>
    </location>
</feature>
<keyword evidence="4" id="KW-0560">Oxidoreductase</keyword>
<evidence type="ECO:0000256" key="5">
    <source>
        <dbReference type="ARBA" id="ARBA00023004"/>
    </source>
</evidence>
<evidence type="ECO:0000256" key="2">
    <source>
        <dbReference type="ARBA" id="ARBA00010617"/>
    </source>
</evidence>
<dbReference type="AlphaFoldDB" id="A0A2V5HM30"/>
<keyword evidence="6" id="KW-0503">Monooxygenase</keyword>
<comment type="cofactor">
    <cofactor evidence="1">
        <name>heme</name>
        <dbReference type="ChEBI" id="CHEBI:30413"/>
    </cofactor>
</comment>
<keyword evidence="9" id="KW-1185">Reference proteome</keyword>
<feature type="transmembrane region" description="Helical" evidence="7">
    <location>
        <begin position="70"/>
        <end position="93"/>
    </location>
</feature>
<dbReference type="InterPro" id="IPR036396">
    <property type="entry name" value="Cyt_P450_sf"/>
</dbReference>
<sequence length="357" mass="39829">MKFINLCPFACDLCKNAVILGALSGLLLHHGFFIKGEWHLLAPTVAVAHLCAFGGIACFSWMLAEPSHNFAIAFLLITSYFATLTSSIITYWVSFHRLRKFPGPRLAQVSKLWHVWKARHSRNYSVLQNLHSRYGDFVHTGPSEVTVFHPDVFMAIDGPRSSCIKAEWYDLLHPQMALVTARDKGTHANRRRQWNQGFSAKALEQYEAKFRVHIEHLEVCVAGDAQGGKLPQDPRRVPDVAHYLMEDARASANHSSWLTGDSILAVVAGSEPTVVVLVGIFRELGRNPTHAARIYQETRGVDLSDPRALLRDCRYLEAVITEALRLYPVLPTGGLRKTAAEGLAIGGVYILNYKSCI</sequence>
<dbReference type="InterPro" id="IPR001128">
    <property type="entry name" value="Cyt_P450"/>
</dbReference>
<proteinExistence type="inferred from homology"/>
<gene>
    <name evidence="8" type="ORF">BP00DRAFT_452032</name>
</gene>
<dbReference type="GO" id="GO:0004497">
    <property type="term" value="F:monooxygenase activity"/>
    <property type="evidence" value="ECO:0007669"/>
    <property type="project" value="UniProtKB-KW"/>
</dbReference>
<keyword evidence="3" id="KW-0479">Metal-binding</keyword>
<evidence type="ECO:0000256" key="1">
    <source>
        <dbReference type="ARBA" id="ARBA00001971"/>
    </source>
</evidence>
<dbReference type="Proteomes" id="UP000248817">
    <property type="component" value="Unassembled WGS sequence"/>
</dbReference>
<protein>
    <submittedName>
        <fullName evidence="8">Cytochrome P450</fullName>
    </submittedName>
</protein>